<sequence>MKLKASLTAPGTGFEPPHRVAKQKHRQLQKPTGRFKPPTTHQGRFEAVQTALTYLSSLNCPPGETQPGASIKTGLGELAASTGIGAPSSNSIIGLGAPNATLDQIFWVL</sequence>
<proteinExistence type="predicted"/>
<gene>
    <name evidence="1" type="ORF">DSO57_1032362</name>
</gene>
<dbReference type="EMBL" id="QTSX02000952">
    <property type="protein sequence ID" value="KAJ9083679.1"/>
    <property type="molecule type" value="Genomic_DNA"/>
</dbReference>
<comment type="caution">
    <text evidence="1">The sequence shown here is derived from an EMBL/GenBank/DDBJ whole genome shotgun (WGS) entry which is preliminary data.</text>
</comment>
<evidence type="ECO:0000313" key="1">
    <source>
        <dbReference type="EMBL" id="KAJ9083679.1"/>
    </source>
</evidence>
<keyword evidence="2" id="KW-1185">Reference proteome</keyword>
<name>A0ACC2U9F7_9FUNG</name>
<protein>
    <submittedName>
        <fullName evidence="1">Uncharacterized protein</fullName>
    </submittedName>
</protein>
<dbReference type="Proteomes" id="UP001165960">
    <property type="component" value="Unassembled WGS sequence"/>
</dbReference>
<organism evidence="1 2">
    <name type="scientific">Entomophthora muscae</name>
    <dbReference type="NCBI Taxonomy" id="34485"/>
    <lineage>
        <taxon>Eukaryota</taxon>
        <taxon>Fungi</taxon>
        <taxon>Fungi incertae sedis</taxon>
        <taxon>Zoopagomycota</taxon>
        <taxon>Entomophthoromycotina</taxon>
        <taxon>Entomophthoromycetes</taxon>
        <taxon>Entomophthorales</taxon>
        <taxon>Entomophthoraceae</taxon>
        <taxon>Entomophthora</taxon>
    </lineage>
</organism>
<reference evidence="1" key="1">
    <citation type="submission" date="2022-04" db="EMBL/GenBank/DDBJ databases">
        <title>Genome of the entomopathogenic fungus Entomophthora muscae.</title>
        <authorList>
            <person name="Elya C."/>
            <person name="Lovett B.R."/>
            <person name="Lee E."/>
            <person name="Macias A.M."/>
            <person name="Hajek A.E."/>
            <person name="De Bivort B.L."/>
            <person name="Kasson M.T."/>
            <person name="De Fine Licht H.H."/>
            <person name="Stajich J.E."/>
        </authorList>
    </citation>
    <scope>NUCLEOTIDE SEQUENCE</scope>
    <source>
        <strain evidence="1">Berkeley</strain>
    </source>
</reference>
<accession>A0ACC2U9F7</accession>
<evidence type="ECO:0000313" key="2">
    <source>
        <dbReference type="Proteomes" id="UP001165960"/>
    </source>
</evidence>